<dbReference type="Proteomes" id="UP001321825">
    <property type="component" value="Chromosome"/>
</dbReference>
<organism evidence="1 2">
    <name type="scientific">Methylomarinovum caldicuralii</name>
    <dbReference type="NCBI Taxonomy" id="438856"/>
    <lineage>
        <taxon>Bacteria</taxon>
        <taxon>Pseudomonadati</taxon>
        <taxon>Pseudomonadota</taxon>
        <taxon>Gammaproteobacteria</taxon>
        <taxon>Methylococcales</taxon>
        <taxon>Methylothermaceae</taxon>
        <taxon>Methylomarinovum</taxon>
    </lineage>
</organism>
<dbReference type="EMBL" id="AP024714">
    <property type="protein sequence ID" value="BCX81128.1"/>
    <property type="molecule type" value="Genomic_DNA"/>
</dbReference>
<reference evidence="2" key="1">
    <citation type="journal article" date="2024" name="Int. J. Syst. Evol. Microbiol.">
        <title>Methylomarinovum tepidoasis sp. nov., a moderately thermophilic methanotroph of the family Methylothermaceae isolated from a deep-sea hydrothermal field.</title>
        <authorList>
            <person name="Hirayama H."/>
            <person name="Takaki Y."/>
            <person name="Abe M."/>
            <person name="Miyazaki M."/>
            <person name="Uematsu K."/>
            <person name="Matsui Y."/>
            <person name="Takai K."/>
        </authorList>
    </citation>
    <scope>NUCLEOTIDE SEQUENCE [LARGE SCALE GENOMIC DNA]</scope>
    <source>
        <strain evidence="2">IT-9</strain>
    </source>
</reference>
<dbReference type="AlphaFoldDB" id="A0AAU9CML7"/>
<evidence type="ECO:0000313" key="2">
    <source>
        <dbReference type="Proteomes" id="UP001321825"/>
    </source>
</evidence>
<evidence type="ECO:0000313" key="1">
    <source>
        <dbReference type="EMBL" id="BCX81128.1"/>
    </source>
</evidence>
<accession>A0AAU9CML7</accession>
<proteinExistence type="predicted"/>
<protein>
    <submittedName>
        <fullName evidence="1">Uncharacterized protein</fullName>
    </submittedName>
</protein>
<sequence length="197" mass="21962">MEALVEADFPGHRIMPIHQRPGIVEQKLLDNPAKMPEGRLDPRQPGRLALMGKRHHKAPPAVTQGRHKQMHPHLLPGNHHHTLTKVDLHLFAGRRLEPHRRPALRFQAPAKTCHSPLHRPQGNLNPMHPLQLLAHHLGIAAMTAELLLHKGLQPLQLAGSFGLGRWFPTPLAYITPDRVAAHAKFFGYPPAPPSLGM</sequence>
<name>A0AAU9CML7_9GAMM</name>
<gene>
    <name evidence="1" type="ORF">MIT9_P0706</name>
</gene>
<keyword evidence="2" id="KW-1185">Reference proteome</keyword>
<dbReference type="KEGG" id="mcau:MIT9_P0706"/>